<reference evidence="1 2" key="1">
    <citation type="submission" date="2014-02" db="EMBL/GenBank/DDBJ databases">
        <title>The genome sequence of Colletotrichum salicis CBS 607.94.</title>
        <authorList>
            <person name="Baroncelli R."/>
            <person name="Thon M.R."/>
        </authorList>
    </citation>
    <scope>NUCLEOTIDE SEQUENCE [LARGE SCALE GENOMIC DNA]</scope>
    <source>
        <strain evidence="1 2">CBS 607.94</strain>
    </source>
</reference>
<dbReference type="AlphaFoldDB" id="A0A135V2P4"/>
<gene>
    <name evidence="1" type="ORF">CSAL01_02304</name>
</gene>
<proteinExistence type="predicted"/>
<evidence type="ECO:0008006" key="3">
    <source>
        <dbReference type="Google" id="ProtNLM"/>
    </source>
</evidence>
<dbReference type="Proteomes" id="UP000070121">
    <property type="component" value="Unassembled WGS sequence"/>
</dbReference>
<sequence length="344" mass="38517">MNLPLLRSELVDHIGDTLRQESKSAISHMRPLAKSKPSPLLRFSLFKTVFMSEYGPRDDMDEIGDHPDEEKDVEAIINGQLASALLDTERANSHCGVLETLADYTSLGVQDDTPKVLRLFTDKLPVKGQIMGSAHNLLLPPPYARKTEEDIVSLVSASSSEIERPDPLLLGIESYVDDSKLRRDCLLRDCGQCVVTKWFDKDWEEKKFSGQMMPQGWEDRPDTIDQIGNGFMMGATVHGDFGDFEFDFEQQHGSNTTYNIRWFCAWNPAIGLFKNYPEVVEFASIDPGVTELPDPVFLDVHYRVGDILNGWLFIGAASQAIRVQAKGASEGLGGWEATFPSREE</sequence>
<keyword evidence="2" id="KW-1185">Reference proteome</keyword>
<name>A0A135V2P4_9PEZI</name>
<evidence type="ECO:0000313" key="1">
    <source>
        <dbReference type="EMBL" id="KXH66933.1"/>
    </source>
</evidence>
<dbReference type="EMBL" id="JFFI01000572">
    <property type="protein sequence ID" value="KXH66933.1"/>
    <property type="molecule type" value="Genomic_DNA"/>
</dbReference>
<organism evidence="1 2">
    <name type="scientific">Colletotrichum salicis</name>
    <dbReference type="NCBI Taxonomy" id="1209931"/>
    <lineage>
        <taxon>Eukaryota</taxon>
        <taxon>Fungi</taxon>
        <taxon>Dikarya</taxon>
        <taxon>Ascomycota</taxon>
        <taxon>Pezizomycotina</taxon>
        <taxon>Sordariomycetes</taxon>
        <taxon>Hypocreomycetidae</taxon>
        <taxon>Glomerellales</taxon>
        <taxon>Glomerellaceae</taxon>
        <taxon>Colletotrichum</taxon>
        <taxon>Colletotrichum acutatum species complex</taxon>
    </lineage>
</organism>
<comment type="caution">
    <text evidence="1">The sequence shown here is derived from an EMBL/GenBank/DDBJ whole genome shotgun (WGS) entry which is preliminary data.</text>
</comment>
<dbReference type="OrthoDB" id="2104739at2759"/>
<evidence type="ECO:0000313" key="2">
    <source>
        <dbReference type="Proteomes" id="UP000070121"/>
    </source>
</evidence>
<protein>
    <recommendedName>
        <fullName evidence="3">HNH nuclease domain-containing protein</fullName>
    </recommendedName>
</protein>
<accession>A0A135V2P4</accession>